<keyword evidence="2" id="KW-1185">Reference proteome</keyword>
<evidence type="ECO:0000313" key="2">
    <source>
        <dbReference type="Proteomes" id="UP001162992"/>
    </source>
</evidence>
<protein>
    <submittedName>
        <fullName evidence="1">Uncharacterized protein</fullName>
    </submittedName>
</protein>
<name>A0ACC2D7A2_DIPCM</name>
<gene>
    <name evidence="1" type="ORF">O6H91_07G088300</name>
</gene>
<comment type="caution">
    <text evidence="1">The sequence shown here is derived from an EMBL/GenBank/DDBJ whole genome shotgun (WGS) entry which is preliminary data.</text>
</comment>
<proteinExistence type="predicted"/>
<evidence type="ECO:0000313" key="1">
    <source>
        <dbReference type="EMBL" id="KAJ7550213.1"/>
    </source>
</evidence>
<sequence length="842" mass="92888">MDGLRVHQQINDSKERKFSPSQLPTFNSIIRPPLNGHEKTLPATLTIHLTGESSGDKVDNISGSKTLPAVSSGVFFASKRKHEDMNPIGSVVVCDAQTPTGTYRRQTRLRPLVEDNVTNKPERNSNQIHGSWLDLTAKVIPEACGDSDLTAEHYMAESSKSSCFDDACTLALDSVTTAAESATTTGLHQFEETKHKVSDLNFPMQIRENEVHGDENGDQSKYSTREKLSSFREEQLNGNEGYTQLTNRKPQTPETMASVSGESCMLGTDSKSWLQLGLGIGRQKADLSNSTEERHTSRSITLVGDSRGSKKDQELLRLLPFQSEHSLVNKILPAFPSIHCPRAGSSSGGEADGNFLPMTFLTSGSKHERLLTDTTHESIGHVEGERSLEFLISAAKKGSEPQQRISYGSVPSQVDSASITPGLPRAYMHITGDRYPHDNRLRNVSSFLQPAACDENLGFVRSNALQQAYHIPASDGRINLSQSYSEHLQLRRAMNSRGGGLPMTPQENQSLLFRPQDLIHTLQSRPGSFVGQTDKIGTATGESDHSNIGRIQKNQIVSQEWQQLAKRIGTNMHFQSVIPGGTVPVGNSPFQYAIEEVEFMQQANYAAQNNRVPWSSKDFRVPSCNPLVQPTVVGSFTSTRDDPINAIKRSNLLPYSEYGASSKLPVSEQSYLVQPWHGPVSGSMYAPHTQRPAAHNAISAEKLKLTSCTRDQPGLWFMLQASDNPSRLLDFTLPQISKGYLRVKDEKVPVSYVKKYLANKLGLACESEVEIICKGQSLDSSLTLQHVRDTIWFPKASPDRTSNQEGDNISHDVPVDVNSFPKDAIMILTYQKKLISMSVKIS</sequence>
<reference evidence="2" key="1">
    <citation type="journal article" date="2024" name="Proc. Natl. Acad. Sci. U.S.A.">
        <title>Extraordinary preservation of gene collinearity over three hundred million years revealed in homosporous lycophytes.</title>
        <authorList>
            <person name="Li C."/>
            <person name="Wickell D."/>
            <person name="Kuo L.Y."/>
            <person name="Chen X."/>
            <person name="Nie B."/>
            <person name="Liao X."/>
            <person name="Peng D."/>
            <person name="Ji J."/>
            <person name="Jenkins J."/>
            <person name="Williams M."/>
            <person name="Shu S."/>
            <person name="Plott C."/>
            <person name="Barry K."/>
            <person name="Rajasekar S."/>
            <person name="Grimwood J."/>
            <person name="Han X."/>
            <person name="Sun S."/>
            <person name="Hou Z."/>
            <person name="He W."/>
            <person name="Dai G."/>
            <person name="Sun C."/>
            <person name="Schmutz J."/>
            <person name="Leebens-Mack J.H."/>
            <person name="Li F.W."/>
            <person name="Wang L."/>
        </authorList>
    </citation>
    <scope>NUCLEOTIDE SEQUENCE [LARGE SCALE GENOMIC DNA]</scope>
    <source>
        <strain evidence="2">cv. PW_Plant_1</strain>
    </source>
</reference>
<dbReference type="EMBL" id="CM055098">
    <property type="protein sequence ID" value="KAJ7550213.1"/>
    <property type="molecule type" value="Genomic_DNA"/>
</dbReference>
<dbReference type="Proteomes" id="UP001162992">
    <property type="component" value="Chromosome 7"/>
</dbReference>
<organism evidence="1 2">
    <name type="scientific">Diphasiastrum complanatum</name>
    <name type="common">Issler's clubmoss</name>
    <name type="synonym">Lycopodium complanatum</name>
    <dbReference type="NCBI Taxonomy" id="34168"/>
    <lineage>
        <taxon>Eukaryota</taxon>
        <taxon>Viridiplantae</taxon>
        <taxon>Streptophyta</taxon>
        <taxon>Embryophyta</taxon>
        <taxon>Tracheophyta</taxon>
        <taxon>Lycopodiopsida</taxon>
        <taxon>Lycopodiales</taxon>
        <taxon>Lycopodiaceae</taxon>
        <taxon>Lycopodioideae</taxon>
        <taxon>Diphasiastrum</taxon>
    </lineage>
</organism>
<accession>A0ACC2D7A2</accession>